<evidence type="ECO:0000256" key="8">
    <source>
        <dbReference type="ARBA" id="ARBA00022741"/>
    </source>
</evidence>
<dbReference type="Gene3D" id="1.10.8.60">
    <property type="match status" value="1"/>
</dbReference>
<dbReference type="GO" id="GO:0140567">
    <property type="term" value="F:membrane protein dislocase activity"/>
    <property type="evidence" value="ECO:0007669"/>
    <property type="project" value="EnsemblFungi"/>
</dbReference>
<dbReference type="PANTHER" id="PTHR43655:SF2">
    <property type="entry name" value="AFG3 LIKE MATRIX AAA PEPTIDASE SUBUNIT 2, ISOFORM A"/>
    <property type="match status" value="1"/>
</dbReference>
<keyword evidence="11" id="KW-0067">ATP-binding</keyword>
<comment type="cofactor">
    <cofactor evidence="1">
        <name>Zn(2+)</name>
        <dbReference type="ChEBI" id="CHEBI:29105"/>
    </cofactor>
</comment>
<evidence type="ECO:0000256" key="13">
    <source>
        <dbReference type="ARBA" id="ARBA00023049"/>
    </source>
</evidence>
<dbReference type="AlphaFoldDB" id="A0A1Y2B6G6"/>
<dbReference type="Gene3D" id="3.40.50.300">
    <property type="entry name" value="P-loop containing nucleotide triphosphate hydrolases"/>
    <property type="match status" value="1"/>
</dbReference>
<evidence type="ECO:0000256" key="11">
    <source>
        <dbReference type="ARBA" id="ARBA00022840"/>
    </source>
</evidence>
<evidence type="ECO:0000256" key="1">
    <source>
        <dbReference type="ARBA" id="ARBA00001947"/>
    </source>
</evidence>
<dbReference type="NCBIfam" id="TIGR01241">
    <property type="entry name" value="FtsH_fam"/>
    <property type="match status" value="1"/>
</dbReference>
<dbReference type="OrthoDB" id="1413014at2759"/>
<dbReference type="InterPro" id="IPR011546">
    <property type="entry name" value="Pept_M41_FtsH_extracell"/>
</dbReference>
<evidence type="ECO:0000313" key="17">
    <source>
        <dbReference type="EMBL" id="ORY30432.1"/>
    </source>
</evidence>
<dbReference type="InterPro" id="IPR003960">
    <property type="entry name" value="ATPase_AAA_CS"/>
</dbReference>
<keyword evidence="8" id="KW-0547">Nucleotide-binding</keyword>
<comment type="subcellular location">
    <subcellularLocation>
        <location evidence="2">Mitochondrion membrane</location>
        <topology evidence="2">Multi-pass membrane protein</topology>
    </subcellularLocation>
</comment>
<dbReference type="Pfam" id="PF01434">
    <property type="entry name" value="Peptidase_M41"/>
    <property type="match status" value="1"/>
</dbReference>
<evidence type="ECO:0000256" key="15">
    <source>
        <dbReference type="ARBA" id="ARBA00023136"/>
    </source>
</evidence>
<dbReference type="GO" id="GO:0034982">
    <property type="term" value="P:mitochondrial protein processing"/>
    <property type="evidence" value="ECO:0007669"/>
    <property type="project" value="TreeGrafter"/>
</dbReference>
<keyword evidence="10" id="KW-0862">Zinc</keyword>
<dbReference type="GO" id="GO:0008270">
    <property type="term" value="F:zinc ion binding"/>
    <property type="evidence" value="ECO:0007669"/>
    <property type="project" value="InterPro"/>
</dbReference>
<dbReference type="InterPro" id="IPR050928">
    <property type="entry name" value="ATP-dep_Zn_Metalloprotease"/>
</dbReference>
<keyword evidence="5" id="KW-0645">Protease</keyword>
<dbReference type="GO" id="GO:0004222">
    <property type="term" value="F:metalloendopeptidase activity"/>
    <property type="evidence" value="ECO:0007669"/>
    <property type="project" value="InterPro"/>
</dbReference>
<comment type="similarity">
    <text evidence="4">In the N-terminal section; belongs to the AAA ATPase family.</text>
</comment>
<evidence type="ECO:0000256" key="12">
    <source>
        <dbReference type="ARBA" id="ARBA00022989"/>
    </source>
</evidence>
<evidence type="ECO:0000256" key="7">
    <source>
        <dbReference type="ARBA" id="ARBA00022723"/>
    </source>
</evidence>
<evidence type="ECO:0000256" key="10">
    <source>
        <dbReference type="ARBA" id="ARBA00022833"/>
    </source>
</evidence>
<organism evidence="17 18">
    <name type="scientific">Neocallimastix californiae</name>
    <dbReference type="NCBI Taxonomy" id="1754190"/>
    <lineage>
        <taxon>Eukaryota</taxon>
        <taxon>Fungi</taxon>
        <taxon>Fungi incertae sedis</taxon>
        <taxon>Chytridiomycota</taxon>
        <taxon>Chytridiomycota incertae sedis</taxon>
        <taxon>Neocallimastigomycetes</taxon>
        <taxon>Neocallimastigales</taxon>
        <taxon>Neocallimastigaceae</taxon>
        <taxon>Neocallimastix</taxon>
    </lineage>
</organism>
<dbReference type="Pfam" id="PF17862">
    <property type="entry name" value="AAA_lid_3"/>
    <property type="match status" value="1"/>
</dbReference>
<evidence type="ECO:0000256" key="2">
    <source>
        <dbReference type="ARBA" id="ARBA00004225"/>
    </source>
</evidence>
<keyword evidence="9" id="KW-0378">Hydrolase</keyword>
<evidence type="ECO:0000259" key="16">
    <source>
        <dbReference type="SMART" id="SM00382"/>
    </source>
</evidence>
<sequence length="788" mass="89532">MYNTLQNIPSLLKSRNSNLLQRGSLLFLRNNFNCFNIRNANGNLKLDKFQNFNNLNFQRNLNNWSSFSRNEKKIHINTINEIKDFEDFEKLLKEANSKKDNEPFKEDLTKDNNIFNKNENKEENEYIHRENETNEEENDNYRNYIPPNPKIPNKESKGPNNFLPYLFMIGFILFSTLNKNENKDEISWQDFREKYLSTDSVKYLEVCEGSYVNIHFKPGLFENNSKGLKDVIKRKKRLCFTIGSIESFEKKLDEAQDELGIPSWKRIPVIYSNNKVSSNKFVDLLPTILFFGCIWWASRNSGGKTPTTMGPQGLFGLSRSNARMYNQENQVKVKFKDIAGMNEAKEEIMEFVKILKNPASFELLGAKMPKGAILSGPPGTGKTLLAKATAGEAGVPFLSVSGSEFVEMFVGVGSSRVRDLFANAKKLAPCIIFIDEIDAIGRTRSRMTGIGGGNDERENTLNQLLVEMDGFDSSDHVIVLAGTNRPDVLDPALMRPGRFDRHVTIDKPDIQGRKDIFKVHLKPITVDPNENIDELCKKLAALTPGFSGADIHSVCNEAALIAAREQNLSVKRIHFEKAIERVIGGLEKKSKLLNPKEKKIVAYHEAGHAVVGWFLEHASPLLKVSIIPRGSSALGYAQYIPKEHYLYSKEQLMDIICMSLGGRCSEQLFFNKITTGAYDDLQKVTQMAYSIVAQYGMNKNLGNVSYREEDGDPSFFKPYSEETAKIIDKEVRDLVELAYERTLNLLTEKKDDVDRLAKLLLEKEVIGKDDVEKLLGKRPWDDHSSNFK</sequence>
<dbReference type="GO" id="GO:0030163">
    <property type="term" value="P:protein catabolic process"/>
    <property type="evidence" value="ECO:0007669"/>
    <property type="project" value="EnsemblFungi"/>
</dbReference>
<keyword evidence="13" id="KW-0482">Metalloprotease</keyword>
<feature type="domain" description="AAA+ ATPase" evidence="16">
    <location>
        <begin position="368"/>
        <end position="509"/>
    </location>
</feature>
<dbReference type="Pfam" id="PF00004">
    <property type="entry name" value="AAA"/>
    <property type="match status" value="1"/>
</dbReference>
<dbReference type="GO" id="GO:0005745">
    <property type="term" value="C:m-AAA complex"/>
    <property type="evidence" value="ECO:0007669"/>
    <property type="project" value="EnsemblFungi"/>
</dbReference>
<dbReference type="PANTHER" id="PTHR43655">
    <property type="entry name" value="ATP-DEPENDENT PROTEASE"/>
    <property type="match status" value="1"/>
</dbReference>
<proteinExistence type="inferred from homology"/>
<keyword evidence="18" id="KW-1185">Reference proteome</keyword>
<dbReference type="HAMAP" id="MF_01458">
    <property type="entry name" value="FtsH"/>
    <property type="match status" value="1"/>
</dbReference>
<dbReference type="Gene3D" id="3.40.1690.20">
    <property type="match status" value="1"/>
</dbReference>
<dbReference type="SMART" id="SM00382">
    <property type="entry name" value="AAA"/>
    <property type="match status" value="1"/>
</dbReference>
<dbReference type="SUPFAM" id="SSF140990">
    <property type="entry name" value="FtsH protease domain-like"/>
    <property type="match status" value="1"/>
</dbReference>
<dbReference type="SUPFAM" id="SSF52540">
    <property type="entry name" value="P-loop containing nucleoside triphosphate hydrolases"/>
    <property type="match status" value="1"/>
</dbReference>
<evidence type="ECO:0000256" key="9">
    <source>
        <dbReference type="ARBA" id="ARBA00022801"/>
    </source>
</evidence>
<comment type="similarity">
    <text evidence="3">In the C-terminal section; belongs to the peptidase M41 family.</text>
</comment>
<dbReference type="InterPro" id="IPR000642">
    <property type="entry name" value="Peptidase_M41"/>
</dbReference>
<dbReference type="InterPro" id="IPR037219">
    <property type="entry name" value="Peptidase_M41-like"/>
</dbReference>
<dbReference type="Proteomes" id="UP000193920">
    <property type="component" value="Unassembled WGS sequence"/>
</dbReference>
<dbReference type="GO" id="GO:0016887">
    <property type="term" value="F:ATP hydrolysis activity"/>
    <property type="evidence" value="ECO:0007669"/>
    <property type="project" value="EnsemblFungi"/>
</dbReference>
<dbReference type="EMBL" id="MCOG01000174">
    <property type="protein sequence ID" value="ORY30432.1"/>
    <property type="molecule type" value="Genomic_DNA"/>
</dbReference>
<dbReference type="FunFam" id="3.40.50.300:FF:000001">
    <property type="entry name" value="ATP-dependent zinc metalloprotease FtsH"/>
    <property type="match status" value="1"/>
</dbReference>
<dbReference type="FunFam" id="1.20.58.760:FF:000003">
    <property type="entry name" value="AFG3-like AAA ATPase 2"/>
    <property type="match status" value="1"/>
</dbReference>
<dbReference type="GO" id="GO:0006465">
    <property type="term" value="P:signal peptide processing"/>
    <property type="evidence" value="ECO:0007669"/>
    <property type="project" value="EnsemblFungi"/>
</dbReference>
<dbReference type="InterPro" id="IPR003959">
    <property type="entry name" value="ATPase_AAA_core"/>
</dbReference>
<keyword evidence="12" id="KW-1133">Transmembrane helix</keyword>
<evidence type="ECO:0000256" key="6">
    <source>
        <dbReference type="ARBA" id="ARBA00022692"/>
    </source>
</evidence>
<accession>A0A1Y2B6G6</accession>
<dbReference type="FunFam" id="1.10.8.60:FF:000019">
    <property type="entry name" value="AFG3-like AAA ATPase 2"/>
    <property type="match status" value="1"/>
</dbReference>
<evidence type="ECO:0000256" key="4">
    <source>
        <dbReference type="ARBA" id="ARBA00010550"/>
    </source>
</evidence>
<name>A0A1Y2B6G6_9FUNG</name>
<gene>
    <name evidence="17" type="ORF">LY90DRAFT_460601</name>
</gene>
<keyword evidence="15" id="KW-0472">Membrane</keyword>
<dbReference type="InterPro" id="IPR041569">
    <property type="entry name" value="AAA_lid_3"/>
</dbReference>
<dbReference type="InterPro" id="IPR027417">
    <property type="entry name" value="P-loop_NTPase"/>
</dbReference>
<dbReference type="PROSITE" id="PS00674">
    <property type="entry name" value="AAA"/>
    <property type="match status" value="1"/>
</dbReference>
<dbReference type="GO" id="GO:0097002">
    <property type="term" value="C:mitochondrial inner boundary membrane"/>
    <property type="evidence" value="ECO:0007669"/>
    <property type="project" value="EnsemblFungi"/>
</dbReference>
<keyword evidence="7" id="KW-0479">Metal-binding</keyword>
<dbReference type="InterPro" id="IPR003593">
    <property type="entry name" value="AAA+_ATPase"/>
</dbReference>
<evidence type="ECO:0000256" key="5">
    <source>
        <dbReference type="ARBA" id="ARBA00022670"/>
    </source>
</evidence>
<reference evidence="17 18" key="1">
    <citation type="submission" date="2016-08" db="EMBL/GenBank/DDBJ databases">
        <title>A Parts List for Fungal Cellulosomes Revealed by Comparative Genomics.</title>
        <authorList>
            <consortium name="DOE Joint Genome Institute"/>
            <person name="Haitjema C.H."/>
            <person name="Gilmore S.P."/>
            <person name="Henske J.K."/>
            <person name="Solomon K.V."/>
            <person name="De Groot R."/>
            <person name="Kuo A."/>
            <person name="Mondo S.J."/>
            <person name="Salamov A.A."/>
            <person name="Labutti K."/>
            <person name="Zhao Z."/>
            <person name="Chiniquy J."/>
            <person name="Barry K."/>
            <person name="Brewer H.M."/>
            <person name="Purvine S.O."/>
            <person name="Wright A.T."/>
            <person name="Boxma B."/>
            <person name="Van Alen T."/>
            <person name="Hackstein J.H."/>
            <person name="Baker S.E."/>
            <person name="Grigoriev I.V."/>
            <person name="O'Malley M.A."/>
        </authorList>
    </citation>
    <scope>NUCLEOTIDE SEQUENCE [LARGE SCALE GENOMIC DNA]</scope>
    <source>
        <strain evidence="17 18">G1</strain>
    </source>
</reference>
<dbReference type="GO" id="GO:0065003">
    <property type="term" value="P:protein-containing complex assembly"/>
    <property type="evidence" value="ECO:0007669"/>
    <property type="project" value="EnsemblFungi"/>
</dbReference>
<evidence type="ECO:0000313" key="18">
    <source>
        <dbReference type="Proteomes" id="UP000193920"/>
    </source>
</evidence>
<dbReference type="GO" id="GO:0005524">
    <property type="term" value="F:ATP binding"/>
    <property type="evidence" value="ECO:0007669"/>
    <property type="project" value="UniProtKB-KW"/>
</dbReference>
<dbReference type="GO" id="GO:0004176">
    <property type="term" value="F:ATP-dependent peptidase activity"/>
    <property type="evidence" value="ECO:0007669"/>
    <property type="project" value="InterPro"/>
</dbReference>
<dbReference type="Pfam" id="PF06480">
    <property type="entry name" value="FtsH_ext"/>
    <property type="match status" value="1"/>
</dbReference>
<keyword evidence="6" id="KW-0812">Transmembrane</keyword>
<dbReference type="STRING" id="1754190.A0A1Y2B6G6"/>
<evidence type="ECO:0000256" key="3">
    <source>
        <dbReference type="ARBA" id="ARBA00010044"/>
    </source>
</evidence>
<protein>
    <submittedName>
        <fullName evidence="17">ATP-dependent metallopeptidase Hfl</fullName>
    </submittedName>
</protein>
<dbReference type="InterPro" id="IPR005936">
    <property type="entry name" value="FtsH"/>
</dbReference>
<dbReference type="Gene3D" id="1.20.58.760">
    <property type="entry name" value="Peptidase M41"/>
    <property type="match status" value="1"/>
</dbReference>
<comment type="caution">
    <text evidence="17">The sequence shown here is derived from an EMBL/GenBank/DDBJ whole genome shotgun (WGS) entry which is preliminary data.</text>
</comment>
<keyword evidence="14" id="KW-0496">Mitochondrion</keyword>
<dbReference type="CDD" id="cd19501">
    <property type="entry name" value="RecA-like_FtsH"/>
    <property type="match status" value="1"/>
</dbReference>
<dbReference type="GO" id="GO:0030150">
    <property type="term" value="P:protein import into mitochondrial matrix"/>
    <property type="evidence" value="ECO:0007669"/>
    <property type="project" value="EnsemblFungi"/>
</dbReference>
<evidence type="ECO:0000256" key="14">
    <source>
        <dbReference type="ARBA" id="ARBA00023128"/>
    </source>
</evidence>